<feature type="chain" id="PRO_5009098956" evidence="2">
    <location>
        <begin position="20"/>
        <end position="322"/>
    </location>
</feature>
<proteinExistence type="predicted"/>
<organism evidence="3 4">
    <name type="scientific">Pedobacter steynii</name>
    <dbReference type="NCBI Taxonomy" id="430522"/>
    <lineage>
        <taxon>Bacteria</taxon>
        <taxon>Pseudomonadati</taxon>
        <taxon>Bacteroidota</taxon>
        <taxon>Sphingobacteriia</taxon>
        <taxon>Sphingobacteriales</taxon>
        <taxon>Sphingobacteriaceae</taxon>
        <taxon>Pedobacter</taxon>
    </lineage>
</organism>
<feature type="region of interest" description="Disordered" evidence="1">
    <location>
        <begin position="283"/>
        <end position="322"/>
    </location>
</feature>
<name>A0A1D7QMN5_9SPHI</name>
<accession>A0A1D7QMN5</accession>
<evidence type="ECO:0000313" key="4">
    <source>
        <dbReference type="Proteomes" id="UP000094313"/>
    </source>
</evidence>
<dbReference type="EMBL" id="CP017141">
    <property type="protein sequence ID" value="AOM79921.1"/>
    <property type="molecule type" value="Genomic_DNA"/>
</dbReference>
<feature type="signal peptide" evidence="2">
    <location>
        <begin position="1"/>
        <end position="19"/>
    </location>
</feature>
<dbReference type="AlphaFoldDB" id="A0A1D7QMN5"/>
<dbReference type="RefSeq" id="WP_069381583.1">
    <property type="nucleotide sequence ID" value="NZ_CP017141.1"/>
</dbReference>
<dbReference type="OrthoDB" id="650813at2"/>
<protein>
    <submittedName>
        <fullName evidence="3">Uncharacterized protein</fullName>
    </submittedName>
</protein>
<gene>
    <name evidence="3" type="ORF">BFS30_23810</name>
</gene>
<dbReference type="Proteomes" id="UP000094313">
    <property type="component" value="Chromosome"/>
</dbReference>
<evidence type="ECO:0000313" key="3">
    <source>
        <dbReference type="EMBL" id="AOM79921.1"/>
    </source>
</evidence>
<reference evidence="3 4" key="1">
    <citation type="submission" date="2016-08" db="EMBL/GenBank/DDBJ databases">
        <authorList>
            <person name="Seilhamer J.J."/>
        </authorList>
    </citation>
    <scope>NUCLEOTIDE SEQUENCE [LARGE SCALE GENOMIC DNA]</scope>
    <source>
        <strain evidence="3 4">DX4</strain>
    </source>
</reference>
<sequence>MKKTTLLTAMLLLSLAGYAQKSAFVGSYNGTKPEIAQELLILPDHRFLFSLSYGSVDQVLTGSWTEEGGKLSLKEEKTSVDPFLIFGGYNSRLGNGKHFTFKGYADNVSVALSVEDVFDASSFKLLHSRDQSVFSRTNHLDFTAKPVHKFFLSRAVSNAPGEESNQVYAFHPQSEWNDFVLYYSSAADSPPLSLKAELKNDSLFLFEEEREGRYFAVKRELPENLTPEKLDAYFKNSRVPDSLSFPDSTGKVQTYHILRSTEHFKSALTIQDKDAYFKREDEGSALDPIQTNPVGEVTGIAPPKVTAPKNKTRKKSIPKRPL</sequence>
<dbReference type="KEGG" id="psty:BFS30_23810"/>
<keyword evidence="2" id="KW-0732">Signal</keyword>
<evidence type="ECO:0000256" key="1">
    <source>
        <dbReference type="SAM" id="MobiDB-lite"/>
    </source>
</evidence>
<feature type="compositionally biased region" description="Basic residues" evidence="1">
    <location>
        <begin position="310"/>
        <end position="322"/>
    </location>
</feature>
<keyword evidence="4" id="KW-1185">Reference proteome</keyword>
<evidence type="ECO:0000256" key="2">
    <source>
        <dbReference type="SAM" id="SignalP"/>
    </source>
</evidence>